<dbReference type="InterPro" id="IPR006764">
    <property type="entry name" value="SAM_dep_MeTrfase_SAV2177_type"/>
</dbReference>
<dbReference type="SUPFAM" id="SSF53335">
    <property type="entry name" value="S-adenosyl-L-methionine-dependent methyltransferases"/>
    <property type="match status" value="1"/>
</dbReference>
<evidence type="ECO:0000313" key="2">
    <source>
        <dbReference type="Proteomes" id="UP001212498"/>
    </source>
</evidence>
<comment type="caution">
    <text evidence="1">The sequence shown here is derived from an EMBL/GenBank/DDBJ whole genome shotgun (WGS) entry which is preliminary data.</text>
</comment>
<dbReference type="GO" id="GO:0032259">
    <property type="term" value="P:methylation"/>
    <property type="evidence" value="ECO:0007669"/>
    <property type="project" value="UniProtKB-KW"/>
</dbReference>
<gene>
    <name evidence="1" type="ORF">OUY24_23410</name>
</gene>
<dbReference type="EC" id="2.1.1.-" evidence="1"/>
<organism evidence="1 2">
    <name type="scientific">Nonomuraea ferruginea</name>
    <dbReference type="NCBI Taxonomy" id="46174"/>
    <lineage>
        <taxon>Bacteria</taxon>
        <taxon>Bacillati</taxon>
        <taxon>Actinomycetota</taxon>
        <taxon>Actinomycetes</taxon>
        <taxon>Streptosporangiales</taxon>
        <taxon>Streptosporangiaceae</taxon>
        <taxon>Nonomuraea</taxon>
    </lineage>
</organism>
<protein>
    <submittedName>
        <fullName evidence="1">SAM-dependent methyltransferase</fullName>
        <ecNumber evidence="1">2.1.1.-</ecNumber>
    </submittedName>
</protein>
<dbReference type="GO" id="GO:0008168">
    <property type="term" value="F:methyltransferase activity"/>
    <property type="evidence" value="ECO:0007669"/>
    <property type="project" value="UniProtKB-KW"/>
</dbReference>
<dbReference type="RefSeq" id="WP_271277823.1">
    <property type="nucleotide sequence ID" value="NZ_BAABFD010000004.1"/>
</dbReference>
<dbReference type="Gene3D" id="3.40.50.150">
    <property type="entry name" value="Vaccinia Virus protein VP39"/>
    <property type="match status" value="1"/>
</dbReference>
<evidence type="ECO:0000313" key="1">
    <source>
        <dbReference type="EMBL" id="MDA0643585.1"/>
    </source>
</evidence>
<dbReference type="Pfam" id="PF04672">
    <property type="entry name" value="Methyltransf_19"/>
    <property type="match status" value="1"/>
</dbReference>
<accession>A0ABT4T2G4</accession>
<name>A0ABT4T2G4_9ACTN</name>
<keyword evidence="2" id="KW-1185">Reference proteome</keyword>
<sequence>MSDATQPPSPGVSASTPSVARINNYFAGGKDNFAIDRELAEKVLALAPEAKAMGEHVQEFRQRVVAHLVEAGVRQFLQIGAWLPVERNVHQIAQELAPESRAVYVADDPVALNHARALLATNERTGVAEGVILEPDAILDHPVTRRLIDLSQPVMVLLFGMLQYIPDDFGAYESVAALCDRLAPGSYVAITHAVFDTRPDIAEAVADIYRDALKRPSGGPRTMAEAKRFFDGLELIEPGFVYVRQWRPHTPVSDAEAVKTWIAAGVGRKPG</sequence>
<keyword evidence="1" id="KW-0808">Transferase</keyword>
<dbReference type="InterPro" id="IPR029063">
    <property type="entry name" value="SAM-dependent_MTases_sf"/>
</dbReference>
<dbReference type="Proteomes" id="UP001212498">
    <property type="component" value="Unassembled WGS sequence"/>
</dbReference>
<reference evidence="1 2" key="1">
    <citation type="submission" date="2022-11" db="EMBL/GenBank/DDBJ databases">
        <title>Nonomuraea corallina sp. nov., a new species of the genus Nonomuraea isolated from sea side sediment in Thai sea.</title>
        <authorList>
            <person name="Ngamcharungchit C."/>
            <person name="Matsumoto A."/>
            <person name="Suriyachadkun C."/>
            <person name="Panbangred W."/>
            <person name="Inahashi Y."/>
            <person name="Intra B."/>
        </authorList>
    </citation>
    <scope>NUCLEOTIDE SEQUENCE [LARGE SCALE GENOMIC DNA]</scope>
    <source>
        <strain evidence="1 2">DSM 43553</strain>
    </source>
</reference>
<keyword evidence="1" id="KW-0489">Methyltransferase</keyword>
<proteinExistence type="predicted"/>
<dbReference type="EMBL" id="JAPNUD010000071">
    <property type="protein sequence ID" value="MDA0643585.1"/>
    <property type="molecule type" value="Genomic_DNA"/>
</dbReference>
<dbReference type="PIRSF" id="PIRSF017393">
    <property type="entry name" value="MTase_SAV2177"/>
    <property type="match status" value="1"/>
</dbReference>